<dbReference type="EMBL" id="FOTQ01000001">
    <property type="protein sequence ID" value="SFL53283.1"/>
    <property type="molecule type" value="Genomic_DNA"/>
</dbReference>
<feature type="signal peptide" evidence="2">
    <location>
        <begin position="1"/>
        <end position="20"/>
    </location>
</feature>
<protein>
    <submittedName>
        <fullName evidence="3">Repeat domain-containing protein</fullName>
    </submittedName>
</protein>
<organism evidence="3 4">
    <name type="scientific">Shimia aestuarii</name>
    <dbReference type="NCBI Taxonomy" id="254406"/>
    <lineage>
        <taxon>Bacteria</taxon>
        <taxon>Pseudomonadati</taxon>
        <taxon>Pseudomonadota</taxon>
        <taxon>Alphaproteobacteria</taxon>
        <taxon>Rhodobacterales</taxon>
        <taxon>Roseobacteraceae</taxon>
    </lineage>
</organism>
<sequence>MRRALAVLILALAVPAVALAGSDREILSVRYDAPTTRYAHGVLGDAVEWGALVLKVDTCPACALLKAKTIRITLPDTRVFEDLEPRLVDLDNDGRPEVVVVESDVRLGAALAVYDESGKIAQTPHIGRTNRWLAPLGAADLDGDGKVELAYIDRPHLAKTLRIWRFDGGKLVHLADKPGLTNHKIGEDFISGGIRDCGTGPEIVTASGDWARVMVTTYRGGKVASRDAGPFKGSKSLSDAVACK</sequence>
<accession>A0A1I4IH00</accession>
<dbReference type="AlphaFoldDB" id="A0A1I4IH00"/>
<feature type="chain" id="PRO_5011544085" evidence="2">
    <location>
        <begin position="21"/>
        <end position="244"/>
    </location>
</feature>
<dbReference type="Pfam" id="PF13517">
    <property type="entry name" value="FG-GAP_3"/>
    <property type="match status" value="1"/>
</dbReference>
<dbReference type="InterPro" id="IPR028994">
    <property type="entry name" value="Integrin_alpha_N"/>
</dbReference>
<keyword evidence="1 2" id="KW-0732">Signal</keyword>
<reference evidence="3 4" key="1">
    <citation type="submission" date="2016-10" db="EMBL/GenBank/DDBJ databases">
        <authorList>
            <person name="de Groot N.N."/>
        </authorList>
    </citation>
    <scope>NUCLEOTIDE SEQUENCE [LARGE SCALE GENOMIC DNA]</scope>
    <source>
        <strain evidence="3 4">DSM 15283</strain>
    </source>
</reference>
<dbReference type="OrthoDB" id="58662at2"/>
<keyword evidence="4" id="KW-1185">Reference proteome</keyword>
<evidence type="ECO:0000313" key="4">
    <source>
        <dbReference type="Proteomes" id="UP000199144"/>
    </source>
</evidence>
<dbReference type="InterPro" id="IPR013517">
    <property type="entry name" value="FG-GAP"/>
</dbReference>
<evidence type="ECO:0000313" key="3">
    <source>
        <dbReference type="EMBL" id="SFL53283.1"/>
    </source>
</evidence>
<proteinExistence type="predicted"/>
<name>A0A1I4IH00_9RHOB</name>
<dbReference type="SUPFAM" id="SSF69318">
    <property type="entry name" value="Integrin alpha N-terminal domain"/>
    <property type="match status" value="1"/>
</dbReference>
<dbReference type="STRING" id="254406.SAMN04488042_101591"/>
<evidence type="ECO:0000256" key="2">
    <source>
        <dbReference type="SAM" id="SignalP"/>
    </source>
</evidence>
<dbReference type="RefSeq" id="WP_093090708.1">
    <property type="nucleotide sequence ID" value="NZ_FOTQ01000001.1"/>
</dbReference>
<dbReference type="Proteomes" id="UP000199144">
    <property type="component" value="Unassembled WGS sequence"/>
</dbReference>
<gene>
    <name evidence="3" type="ORF">SAMN04488042_101591</name>
</gene>
<evidence type="ECO:0000256" key="1">
    <source>
        <dbReference type="ARBA" id="ARBA00022729"/>
    </source>
</evidence>